<dbReference type="EMBL" id="JACHTF010000020">
    <property type="protein sequence ID" value="MBB1061890.1"/>
    <property type="molecule type" value="Genomic_DNA"/>
</dbReference>
<protein>
    <recommendedName>
        <fullName evidence="5">Secretion activator protein</fullName>
    </recommendedName>
</protein>
<dbReference type="AlphaFoldDB" id="A0A7W3Y7A9"/>
<reference evidence="3 4" key="1">
    <citation type="submission" date="2020-08" db="EMBL/GenBank/DDBJ databases">
        <authorList>
            <person name="Xu S."/>
            <person name="Li A."/>
        </authorList>
    </citation>
    <scope>NUCLEOTIDE SEQUENCE [LARGE SCALE GENOMIC DNA]</scope>
    <source>
        <strain evidence="3 4">119BY6-57</strain>
    </source>
</reference>
<dbReference type="Proteomes" id="UP000523196">
    <property type="component" value="Unassembled WGS sequence"/>
</dbReference>
<dbReference type="CDD" id="cd13926">
    <property type="entry name" value="N-acetylmuramidase_GH108"/>
    <property type="match status" value="1"/>
</dbReference>
<feature type="domain" description="TtsA-like Glycoside hydrolase family 108" evidence="1">
    <location>
        <begin position="11"/>
        <end position="94"/>
    </location>
</feature>
<dbReference type="InterPro" id="IPR018537">
    <property type="entry name" value="Peptidoglycan-bd_3"/>
</dbReference>
<gene>
    <name evidence="3" type="ORF">H4F98_15045</name>
</gene>
<dbReference type="InterPro" id="IPR008565">
    <property type="entry name" value="TtsA-like_GH18_dom"/>
</dbReference>
<dbReference type="InterPro" id="IPR023346">
    <property type="entry name" value="Lysozyme-like_dom_sf"/>
</dbReference>
<dbReference type="Pfam" id="PF05838">
    <property type="entry name" value="Glyco_hydro_108"/>
    <property type="match status" value="1"/>
</dbReference>
<feature type="domain" description="Peptidoglycan binding" evidence="2">
    <location>
        <begin position="99"/>
        <end position="138"/>
    </location>
</feature>
<evidence type="ECO:0008006" key="5">
    <source>
        <dbReference type="Google" id="ProtNLM"/>
    </source>
</evidence>
<evidence type="ECO:0000313" key="3">
    <source>
        <dbReference type="EMBL" id="MBB1061890.1"/>
    </source>
</evidence>
<evidence type="ECO:0000313" key="4">
    <source>
        <dbReference type="Proteomes" id="UP000523196"/>
    </source>
</evidence>
<evidence type="ECO:0000259" key="1">
    <source>
        <dbReference type="Pfam" id="PF05838"/>
    </source>
</evidence>
<accession>A0A7W3Y7A9</accession>
<dbReference type="RefSeq" id="WP_182688658.1">
    <property type="nucleotide sequence ID" value="NZ_JACHTF010000020.1"/>
</dbReference>
<name>A0A7W3Y7A9_9GAMM</name>
<dbReference type="Pfam" id="PF09374">
    <property type="entry name" value="PG_binding_3"/>
    <property type="match status" value="1"/>
</dbReference>
<comment type="caution">
    <text evidence="3">The sequence shown here is derived from an EMBL/GenBank/DDBJ whole genome shotgun (WGS) entry which is preliminary data.</text>
</comment>
<dbReference type="SUPFAM" id="SSF53955">
    <property type="entry name" value="Lysozyme-like"/>
    <property type="match status" value="1"/>
</dbReference>
<keyword evidence="4" id="KW-1185">Reference proteome</keyword>
<dbReference type="Gene3D" id="1.20.141.10">
    <property type="entry name" value="Chitosanase, subunit A, domain 1"/>
    <property type="match status" value="1"/>
</dbReference>
<proteinExistence type="predicted"/>
<sequence>MSSAFEYCLRILLGHEGGEVNHAADPGGHTNLGITQRTLDRARGVIQHLPASVSSLTLLQAKVIYDVMYWRPIHGDALPLGLALLAFDACVNQGEGDAKQFLQKALRVKVDGQIGPRTLAAAARAGRAELEEYAALRMHDYMLLDHLDDTFGLGWSRRLCRVFATALLAEQGGA</sequence>
<evidence type="ECO:0000259" key="2">
    <source>
        <dbReference type="Pfam" id="PF09374"/>
    </source>
</evidence>
<organism evidence="3 4">
    <name type="scientific">Marilutibacter spongiae</name>
    <dbReference type="NCBI Taxonomy" id="2025720"/>
    <lineage>
        <taxon>Bacteria</taxon>
        <taxon>Pseudomonadati</taxon>
        <taxon>Pseudomonadota</taxon>
        <taxon>Gammaproteobacteria</taxon>
        <taxon>Lysobacterales</taxon>
        <taxon>Lysobacteraceae</taxon>
        <taxon>Marilutibacter</taxon>
    </lineage>
</organism>